<sequence>MTQAADGGTSHVIAPRHLHREEKHSITKQHAVIEFLCCENETVGNIQKTLKKVYGDTAVDRSTVSRYVQYFWIPLARIFVVQENKLKTVPFATWFGPNALRLIFEQTGILSRCGHILASVTSTLRRIFGLISPNAILPTLNIIVIDAASLN</sequence>
<keyword evidence="2" id="KW-1185">Reference proteome</keyword>
<organism evidence="1 2">
    <name type="scientific">Periplaneta americana</name>
    <name type="common">American cockroach</name>
    <name type="synonym">Blatta americana</name>
    <dbReference type="NCBI Taxonomy" id="6978"/>
    <lineage>
        <taxon>Eukaryota</taxon>
        <taxon>Metazoa</taxon>
        <taxon>Ecdysozoa</taxon>
        <taxon>Arthropoda</taxon>
        <taxon>Hexapoda</taxon>
        <taxon>Insecta</taxon>
        <taxon>Pterygota</taxon>
        <taxon>Neoptera</taxon>
        <taxon>Polyneoptera</taxon>
        <taxon>Dictyoptera</taxon>
        <taxon>Blattodea</taxon>
        <taxon>Blattoidea</taxon>
        <taxon>Blattidae</taxon>
        <taxon>Blattinae</taxon>
        <taxon>Periplaneta</taxon>
    </lineage>
</organism>
<gene>
    <name evidence="1" type="ORF">ANN_18240</name>
</gene>
<name>A0ABQ8SN76_PERAM</name>
<accession>A0ABQ8SN76</accession>
<evidence type="ECO:0000313" key="2">
    <source>
        <dbReference type="Proteomes" id="UP001148838"/>
    </source>
</evidence>
<comment type="caution">
    <text evidence="1">The sequence shown here is derived from an EMBL/GenBank/DDBJ whole genome shotgun (WGS) entry which is preliminary data.</text>
</comment>
<dbReference type="EMBL" id="JAJSOF020000023">
    <property type="protein sequence ID" value="KAJ4435624.1"/>
    <property type="molecule type" value="Genomic_DNA"/>
</dbReference>
<dbReference type="Proteomes" id="UP001148838">
    <property type="component" value="Unassembled WGS sequence"/>
</dbReference>
<proteinExistence type="predicted"/>
<evidence type="ECO:0008006" key="3">
    <source>
        <dbReference type="Google" id="ProtNLM"/>
    </source>
</evidence>
<reference evidence="1 2" key="1">
    <citation type="journal article" date="2022" name="Allergy">
        <title>Genome assembly and annotation of Periplaneta americana reveal a comprehensive cockroach allergen profile.</title>
        <authorList>
            <person name="Wang L."/>
            <person name="Xiong Q."/>
            <person name="Saelim N."/>
            <person name="Wang L."/>
            <person name="Nong W."/>
            <person name="Wan A.T."/>
            <person name="Shi M."/>
            <person name="Liu X."/>
            <person name="Cao Q."/>
            <person name="Hui J.H.L."/>
            <person name="Sookrung N."/>
            <person name="Leung T.F."/>
            <person name="Tungtrongchitr A."/>
            <person name="Tsui S.K.W."/>
        </authorList>
    </citation>
    <scope>NUCLEOTIDE SEQUENCE [LARGE SCALE GENOMIC DNA]</scope>
    <source>
        <strain evidence="1">PWHHKU_190912</strain>
    </source>
</reference>
<protein>
    <recommendedName>
        <fullName evidence="3">Mos1 transposase HTH domain-containing protein</fullName>
    </recommendedName>
</protein>
<evidence type="ECO:0000313" key="1">
    <source>
        <dbReference type="EMBL" id="KAJ4435624.1"/>
    </source>
</evidence>